<dbReference type="EC" id="2.4.-.-" evidence="3"/>
<dbReference type="InterPro" id="IPR028098">
    <property type="entry name" value="Glyco_trans_4-like_N"/>
</dbReference>
<reference evidence="3" key="1">
    <citation type="journal article" date="1999" name="Glycobiology">
        <title>Conserved domains of glycosyltransferases.</title>
        <authorList>
            <person name="Kapitonov D."/>
            <person name="Yu R.K."/>
        </authorList>
    </citation>
    <scope>NUCLEOTIDE SEQUENCE</scope>
</reference>
<dbReference type="PANTHER" id="PTHR45947">
    <property type="entry name" value="SULFOQUINOVOSYL TRANSFERASE SQD2"/>
    <property type="match status" value="1"/>
</dbReference>
<dbReference type="Pfam" id="PF13579">
    <property type="entry name" value="Glyco_trans_4_4"/>
    <property type="match status" value="1"/>
</dbReference>
<proteinExistence type="predicted"/>
<dbReference type="InterPro" id="IPR050194">
    <property type="entry name" value="Glycosyltransferase_grp1"/>
</dbReference>
<protein>
    <submittedName>
        <fullName evidence="3">Glycosyltransferase family 4 protein</fullName>
        <ecNumber evidence="3">2.4.-.-</ecNumber>
    </submittedName>
</protein>
<feature type="domain" description="Glycosyltransferase subfamily 4-like N-terminal" evidence="1">
    <location>
        <begin position="16"/>
        <end position="192"/>
    </location>
</feature>
<dbReference type="AlphaFoldDB" id="A0A8B6X2Y6"/>
<dbReference type="Proteomes" id="UP000675920">
    <property type="component" value="Unplaced"/>
</dbReference>
<dbReference type="CDD" id="cd03823">
    <property type="entry name" value="GT4_ExpE7-like"/>
    <property type="match status" value="1"/>
</dbReference>
<name>A0A8B6X2Y6_9BURK</name>
<dbReference type="PANTHER" id="PTHR45947:SF13">
    <property type="entry name" value="TRANSFERASE"/>
    <property type="match status" value="1"/>
</dbReference>
<dbReference type="Gene3D" id="3.40.50.2000">
    <property type="entry name" value="Glycogen Phosphorylase B"/>
    <property type="match status" value="2"/>
</dbReference>
<dbReference type="SUPFAM" id="SSF53756">
    <property type="entry name" value="UDP-Glycosyltransferase/glycogen phosphorylase"/>
    <property type="match status" value="1"/>
</dbReference>
<keyword evidence="2" id="KW-1185">Reference proteome</keyword>
<reference evidence="3" key="4">
    <citation type="submission" date="2025-08" db="UniProtKB">
        <authorList>
            <consortium name="RefSeq"/>
        </authorList>
    </citation>
    <scope>IDENTIFICATION</scope>
</reference>
<dbReference type="GO" id="GO:0016757">
    <property type="term" value="F:glycosyltransferase activity"/>
    <property type="evidence" value="ECO:0007669"/>
    <property type="project" value="UniProtKB-ARBA"/>
</dbReference>
<organism evidence="2 3">
    <name type="scientific">Derxia gummosa DSM 723</name>
    <dbReference type="NCBI Taxonomy" id="1121388"/>
    <lineage>
        <taxon>Bacteria</taxon>
        <taxon>Pseudomonadati</taxon>
        <taxon>Pseudomonadota</taxon>
        <taxon>Betaproteobacteria</taxon>
        <taxon>Burkholderiales</taxon>
        <taxon>Alcaligenaceae</taxon>
        <taxon>Derxia</taxon>
    </lineage>
</organism>
<reference evidence="3" key="2">
    <citation type="journal article" date="2003" name="J. Mol. Biol.">
        <title>An evolving hierarchical family classification for glycosyltransferases.</title>
        <authorList>
            <person name="Coutinho P.M."/>
            <person name="Deleury E."/>
            <person name="Davies G.J."/>
            <person name="Henrissat B."/>
        </authorList>
    </citation>
    <scope>NUCLEOTIDE SEQUENCE</scope>
</reference>
<reference evidence="3" key="3">
    <citation type="journal article" date="2006" name="Glycobiology">
        <title>Structures and mechanisms of glycosyltransferases.</title>
        <authorList>
            <person name="Breton C."/>
            <person name="Snajdrova L."/>
            <person name="Jeanneau C."/>
            <person name="Koca J."/>
            <person name="Imberty A."/>
        </authorList>
    </citation>
    <scope>NUCLEOTIDE SEQUENCE</scope>
</reference>
<dbReference type="Pfam" id="PF13692">
    <property type="entry name" value="Glyco_trans_1_4"/>
    <property type="match status" value="1"/>
</dbReference>
<evidence type="ECO:0000313" key="3">
    <source>
        <dbReference type="RefSeq" id="WP_028310704.1"/>
    </source>
</evidence>
<dbReference type="OrthoDB" id="9062832at2"/>
<dbReference type="RefSeq" id="WP_028310704.1">
    <property type="nucleotide sequence ID" value="NZ_AXWS01000007.1"/>
</dbReference>
<evidence type="ECO:0000313" key="2">
    <source>
        <dbReference type="Proteomes" id="UP000675920"/>
    </source>
</evidence>
<sequence>MRISIINSFYFPKETGGAEVSIRHLAEGLVKRGHAVQVVCLGQEDSHEMIAGVELRRLAVFNGKRHPAFGSESLLPKALWHAIDSSNPAAAHQVADAVAAFEPDVANVNNLSGFSAAVLPALAALRIPVLMTLRDYYLTCPRTTRQRGDGNTCEKQCRDCAAYAWPRRIAARSVSHVAGVSQYVIDVHRRDGYFTGIESSVLPPPIPWPERVAPRVGKPAVCRFGYLGRVVPVKGVGLLIDEFRRACHEPGAPPMTLAIAGEGSADHLAELRARAAGLPVDFVGRVRPEDFMPGVDIAVVPSLWAEPAGRVVGEAMSFGVPVIGSGLGGMAEGIEAGRTGWRFDVGTPGSLAAALLAAAWLPDADYARFSAAARAASAGRSGEAVVAAHLAIFERLAASAAMARA</sequence>
<accession>A0A8B6X2Y6</accession>
<evidence type="ECO:0000259" key="1">
    <source>
        <dbReference type="Pfam" id="PF13579"/>
    </source>
</evidence>